<dbReference type="EMBL" id="JANBPK010000856">
    <property type="protein sequence ID" value="KAJ2929867.1"/>
    <property type="molecule type" value="Genomic_DNA"/>
</dbReference>
<dbReference type="Pfam" id="PF12763">
    <property type="entry name" value="EH"/>
    <property type="match status" value="1"/>
</dbReference>
<evidence type="ECO:0000256" key="2">
    <source>
        <dbReference type="ARBA" id="ARBA00004134"/>
    </source>
</evidence>
<feature type="domain" description="EH" evidence="13">
    <location>
        <begin position="226"/>
        <end position="315"/>
    </location>
</feature>
<evidence type="ECO:0000256" key="4">
    <source>
        <dbReference type="ARBA" id="ARBA00009351"/>
    </source>
</evidence>
<evidence type="ECO:0000256" key="11">
    <source>
        <dbReference type="ARBA" id="ARBA00023212"/>
    </source>
</evidence>
<feature type="compositionally biased region" description="Basic and acidic residues" evidence="12">
    <location>
        <begin position="369"/>
        <end position="381"/>
    </location>
</feature>
<evidence type="ECO:0000313" key="15">
    <source>
        <dbReference type="EMBL" id="KAJ2929867.1"/>
    </source>
</evidence>
<accession>A0A9W8J831</accession>
<feature type="non-terminal residue" evidence="15">
    <location>
        <position position="538"/>
    </location>
</feature>
<evidence type="ECO:0000256" key="9">
    <source>
        <dbReference type="ARBA" id="ARBA00023054"/>
    </source>
</evidence>
<evidence type="ECO:0000256" key="12">
    <source>
        <dbReference type="SAM" id="MobiDB-lite"/>
    </source>
</evidence>
<evidence type="ECO:0000256" key="8">
    <source>
        <dbReference type="ARBA" id="ARBA00022753"/>
    </source>
</evidence>
<organism evidence="15 16">
    <name type="scientific">Candolleomyces eurysporus</name>
    <dbReference type="NCBI Taxonomy" id="2828524"/>
    <lineage>
        <taxon>Eukaryota</taxon>
        <taxon>Fungi</taxon>
        <taxon>Dikarya</taxon>
        <taxon>Basidiomycota</taxon>
        <taxon>Agaricomycotina</taxon>
        <taxon>Agaricomycetes</taxon>
        <taxon>Agaricomycetidae</taxon>
        <taxon>Agaricales</taxon>
        <taxon>Agaricineae</taxon>
        <taxon>Psathyrellaceae</taxon>
        <taxon>Candolleomyces</taxon>
    </lineage>
</organism>
<protein>
    <recommendedName>
        <fullName evidence="17">Actin cytoskeleton-regulatory complex protein PAN1</fullName>
    </recommendedName>
</protein>
<dbReference type="Gene3D" id="1.10.238.10">
    <property type="entry name" value="EF-hand"/>
    <property type="match status" value="1"/>
</dbReference>
<name>A0A9W8J831_9AGAR</name>
<dbReference type="SUPFAM" id="SSF47473">
    <property type="entry name" value="EF-hand"/>
    <property type="match status" value="1"/>
</dbReference>
<dbReference type="InterPro" id="IPR011992">
    <property type="entry name" value="EF-hand-dom_pair"/>
</dbReference>
<dbReference type="OrthoDB" id="1716625at2759"/>
<proteinExistence type="inferred from homology"/>
<feature type="domain" description="EF-hand" evidence="14">
    <location>
        <begin position="259"/>
        <end position="294"/>
    </location>
</feature>
<feature type="region of interest" description="Disordered" evidence="12">
    <location>
        <begin position="467"/>
        <end position="538"/>
    </location>
</feature>
<evidence type="ECO:0000256" key="1">
    <source>
        <dbReference type="ARBA" id="ARBA00004125"/>
    </source>
</evidence>
<dbReference type="PROSITE" id="PS50031">
    <property type="entry name" value="EH"/>
    <property type="match status" value="1"/>
</dbReference>
<evidence type="ECO:0000256" key="5">
    <source>
        <dbReference type="ARBA" id="ARBA00022490"/>
    </source>
</evidence>
<keyword evidence="9" id="KW-0175">Coiled coil</keyword>
<keyword evidence="7" id="KW-0677">Repeat</keyword>
<evidence type="ECO:0000259" key="13">
    <source>
        <dbReference type="PROSITE" id="PS50031"/>
    </source>
</evidence>
<keyword evidence="8" id="KW-0967">Endosome</keyword>
<reference evidence="15" key="1">
    <citation type="submission" date="2022-06" db="EMBL/GenBank/DDBJ databases">
        <title>Genome Sequence of Candolleomyces eurysporus.</title>
        <authorList>
            <person name="Buettner E."/>
        </authorList>
    </citation>
    <scope>NUCLEOTIDE SEQUENCE</scope>
    <source>
        <strain evidence="15">VTCC 930004</strain>
    </source>
</reference>
<keyword evidence="6" id="KW-0254">Endocytosis</keyword>
<dbReference type="PANTHER" id="PTHR11216:SF173">
    <property type="entry name" value="ACTIN CYTOSKELETON-REGULATORY COMPLEX PROTEIN PAN1"/>
    <property type="match status" value="1"/>
</dbReference>
<feature type="region of interest" description="Disordered" evidence="12">
    <location>
        <begin position="1"/>
        <end position="137"/>
    </location>
</feature>
<comment type="similarity">
    <text evidence="4">Belongs to the PAN1 family.</text>
</comment>
<evidence type="ECO:0000256" key="10">
    <source>
        <dbReference type="ARBA" id="ARBA00023136"/>
    </source>
</evidence>
<dbReference type="GO" id="GO:0006897">
    <property type="term" value="P:endocytosis"/>
    <property type="evidence" value="ECO:0007669"/>
    <property type="project" value="TreeGrafter"/>
</dbReference>
<keyword evidence="16" id="KW-1185">Reference proteome</keyword>
<sequence>MQTGFQQPNQPQFQQQQPPQFQQQFGGQVPQQQFGQTLQPQFQGQQGPAFTGMGGGLAPQATGFPAQQQRQLQAQATGFPGLQPQATGFVGGGAFQQQQRAPPPPPPVPPMPPMPPLPAQFQGQQSQLQPQQGPNRFMSASPGLVPQRTGFPAAAPLVAQPTGFVDPRLQMLSQSFMPVNTSSPYTPAGLPQLAPQTNLIQSFQQHNQDVRGQATQQMSWALSKAEKKKYDGIFRSWDTKGTGFIDGSTALEVFGASGLPQNELAQVWQLADVDDRGKLNIAEFHTAMGLIYRRLNGNPMPSELPPELKPPSAEDSVEFMKTLLRNEPRANSPRNDNFNSSRKPQGRDALIYKHNDSEPAGGVYRSSKRHVDREAVRRTGDDSPSSDLSDIKRQLASTANMLDRATEEEALRTREDEELDQELADLKYRVTRVQDDLDYNRRSAKSTKREEERRRLERELLTLMHEKIPDVERRVKAREERKEREKRERLRARDDANDRFGRYGGVNRDEDRRRYDDYDRDRPSSRNYDSPGRAAWCT</sequence>
<dbReference type="GO" id="GO:0016197">
    <property type="term" value="P:endosomal transport"/>
    <property type="evidence" value="ECO:0007669"/>
    <property type="project" value="TreeGrafter"/>
</dbReference>
<feature type="compositionally biased region" description="Basic and acidic residues" evidence="12">
    <location>
        <begin position="467"/>
        <end position="524"/>
    </location>
</feature>
<dbReference type="GO" id="GO:0030479">
    <property type="term" value="C:actin cortical patch"/>
    <property type="evidence" value="ECO:0007669"/>
    <property type="project" value="UniProtKB-SubCell"/>
</dbReference>
<feature type="region of interest" description="Disordered" evidence="12">
    <location>
        <begin position="325"/>
        <end position="391"/>
    </location>
</feature>
<keyword evidence="5" id="KW-0963">Cytoplasm</keyword>
<dbReference type="InterPro" id="IPR000261">
    <property type="entry name" value="EH_dom"/>
</dbReference>
<gene>
    <name evidence="15" type="ORF">H1R20_g7252</name>
</gene>
<feature type="compositionally biased region" description="Low complexity" evidence="12">
    <location>
        <begin position="66"/>
        <end position="76"/>
    </location>
</feature>
<dbReference type="AlphaFoldDB" id="A0A9W8J831"/>
<dbReference type="InterPro" id="IPR002048">
    <property type="entry name" value="EF_hand_dom"/>
</dbReference>
<keyword evidence="10" id="KW-0472">Membrane</keyword>
<evidence type="ECO:0000256" key="3">
    <source>
        <dbReference type="ARBA" id="ARBA00004413"/>
    </source>
</evidence>
<feature type="compositionally biased region" description="Pro residues" evidence="12">
    <location>
        <begin position="101"/>
        <end position="118"/>
    </location>
</feature>
<dbReference type="PROSITE" id="PS50222">
    <property type="entry name" value="EF_HAND_2"/>
    <property type="match status" value="1"/>
</dbReference>
<feature type="compositionally biased region" description="Low complexity" evidence="12">
    <location>
        <begin position="1"/>
        <end position="51"/>
    </location>
</feature>
<evidence type="ECO:0008006" key="17">
    <source>
        <dbReference type="Google" id="ProtNLM"/>
    </source>
</evidence>
<dbReference type="GO" id="GO:0005886">
    <property type="term" value="C:plasma membrane"/>
    <property type="evidence" value="ECO:0007669"/>
    <property type="project" value="TreeGrafter"/>
</dbReference>
<feature type="compositionally biased region" description="Low complexity" evidence="12">
    <location>
        <begin position="119"/>
        <end position="134"/>
    </location>
</feature>
<evidence type="ECO:0000259" key="14">
    <source>
        <dbReference type="PROSITE" id="PS50222"/>
    </source>
</evidence>
<evidence type="ECO:0000256" key="6">
    <source>
        <dbReference type="ARBA" id="ARBA00022583"/>
    </source>
</evidence>
<comment type="subcellular location">
    <subcellularLocation>
        <location evidence="3">Cell membrane</location>
        <topology evidence="3">Peripheral membrane protein</topology>
        <orientation evidence="3">Cytoplasmic side</orientation>
    </subcellularLocation>
    <subcellularLocation>
        <location evidence="2">Cytoplasm</location>
        <location evidence="2">Cytoskeleton</location>
        <location evidence="2">Actin patch</location>
    </subcellularLocation>
    <subcellularLocation>
        <location evidence="1">Endosome membrane</location>
        <topology evidence="1">Peripheral membrane protein</topology>
        <orientation evidence="1">Cytoplasmic side</orientation>
    </subcellularLocation>
</comment>
<dbReference type="CDD" id="cd00052">
    <property type="entry name" value="EH"/>
    <property type="match status" value="1"/>
</dbReference>
<comment type="caution">
    <text evidence="15">The sequence shown here is derived from an EMBL/GenBank/DDBJ whole genome shotgun (WGS) entry which is preliminary data.</text>
</comment>
<dbReference type="GO" id="GO:0005509">
    <property type="term" value="F:calcium ion binding"/>
    <property type="evidence" value="ECO:0007669"/>
    <property type="project" value="InterPro"/>
</dbReference>
<dbReference type="PANTHER" id="PTHR11216">
    <property type="entry name" value="EH DOMAIN"/>
    <property type="match status" value="1"/>
</dbReference>
<dbReference type="GO" id="GO:0005768">
    <property type="term" value="C:endosome"/>
    <property type="evidence" value="ECO:0007669"/>
    <property type="project" value="UniProtKB-SubCell"/>
</dbReference>
<keyword evidence="11" id="KW-0206">Cytoskeleton</keyword>
<feature type="compositionally biased region" description="Polar residues" evidence="12">
    <location>
        <begin position="332"/>
        <end position="343"/>
    </location>
</feature>
<dbReference type="Proteomes" id="UP001140091">
    <property type="component" value="Unassembled WGS sequence"/>
</dbReference>
<evidence type="ECO:0000256" key="7">
    <source>
        <dbReference type="ARBA" id="ARBA00022737"/>
    </source>
</evidence>
<evidence type="ECO:0000313" key="16">
    <source>
        <dbReference type="Proteomes" id="UP001140091"/>
    </source>
</evidence>
<dbReference type="SMART" id="SM00027">
    <property type="entry name" value="EH"/>
    <property type="match status" value="1"/>
</dbReference>